<evidence type="ECO:0000313" key="16">
    <source>
        <dbReference type="Proteomes" id="UP000008141"/>
    </source>
</evidence>
<evidence type="ECO:0000256" key="6">
    <source>
        <dbReference type="ARBA" id="ARBA00022603"/>
    </source>
</evidence>
<dbReference type="InParanoid" id="E1Z3V8"/>
<evidence type="ECO:0000256" key="12">
    <source>
        <dbReference type="ARBA" id="ARBA00023242"/>
    </source>
</evidence>
<dbReference type="PANTHER" id="PTHR12787">
    <property type="entry name" value="RIBOSOMAL RNA-PROCESSING PROTEIN 8"/>
    <property type="match status" value="1"/>
</dbReference>
<keyword evidence="5 13" id="KW-0698">rRNA processing</keyword>
<keyword evidence="8 13" id="KW-0949">S-adenosyl-L-methionine</keyword>
<evidence type="ECO:0000313" key="15">
    <source>
        <dbReference type="EMBL" id="EFN59241.1"/>
    </source>
</evidence>
<dbReference type="SUPFAM" id="SSF53335">
    <property type="entry name" value="S-adenosyl-L-methionine-dependent methyltransferases"/>
    <property type="match status" value="1"/>
</dbReference>
<evidence type="ECO:0000256" key="8">
    <source>
        <dbReference type="ARBA" id="ARBA00022691"/>
    </source>
</evidence>
<keyword evidence="6 13" id="KW-0489">Methyltransferase</keyword>
<keyword evidence="9" id="KW-0156">Chromatin regulator</keyword>
<proteinExistence type="inferred from homology"/>
<feature type="compositionally biased region" description="Basic residues" evidence="14">
    <location>
        <begin position="47"/>
        <end position="56"/>
    </location>
</feature>
<dbReference type="EC" id="2.1.1.-" evidence="13"/>
<dbReference type="FunFam" id="3.40.50.150:FF:000068">
    <property type="entry name" value="Ribosomal RNA-processing protein 8"/>
    <property type="match status" value="1"/>
</dbReference>
<feature type="compositionally biased region" description="Low complexity" evidence="14">
    <location>
        <begin position="82"/>
        <end position="92"/>
    </location>
</feature>
<dbReference type="EMBL" id="GL433836">
    <property type="protein sequence ID" value="EFN59241.1"/>
    <property type="molecule type" value="Genomic_DNA"/>
</dbReference>
<comment type="function">
    <text evidence="13">Probable methyltransferase required to silence rDNA.</text>
</comment>
<evidence type="ECO:0000256" key="14">
    <source>
        <dbReference type="SAM" id="MobiDB-lite"/>
    </source>
</evidence>
<evidence type="ECO:0000256" key="5">
    <source>
        <dbReference type="ARBA" id="ARBA00022552"/>
    </source>
</evidence>
<comment type="subcellular location">
    <subcellularLocation>
        <location evidence="1 13">Nucleus</location>
        <location evidence="1 13">Nucleolus</location>
    </subcellularLocation>
</comment>
<dbReference type="FunCoup" id="E1Z3V8">
    <property type="interactions" value="780"/>
</dbReference>
<evidence type="ECO:0000256" key="2">
    <source>
        <dbReference type="ARBA" id="ARBA00006301"/>
    </source>
</evidence>
<dbReference type="eggNOG" id="KOG3045">
    <property type="taxonomic scope" value="Eukaryota"/>
</dbReference>
<evidence type="ECO:0000256" key="4">
    <source>
        <dbReference type="ARBA" id="ARBA00022491"/>
    </source>
</evidence>
<gene>
    <name evidence="15" type="ORF">CHLNCDRAFT_33962</name>
</gene>
<evidence type="ECO:0000256" key="13">
    <source>
        <dbReference type="RuleBase" id="RU365074"/>
    </source>
</evidence>
<dbReference type="STRING" id="554065.E1Z3V8"/>
<dbReference type="Gene3D" id="1.10.10.2150">
    <property type="entry name" value="Ribosomal RNA-processing protein 8, N-terminal domain"/>
    <property type="match status" value="1"/>
</dbReference>
<dbReference type="PANTHER" id="PTHR12787:SF0">
    <property type="entry name" value="RIBOSOMAL RNA-PROCESSING PROTEIN 8"/>
    <property type="match status" value="1"/>
</dbReference>
<dbReference type="Proteomes" id="UP000008141">
    <property type="component" value="Unassembled WGS sequence"/>
</dbReference>
<dbReference type="GO" id="GO:0005730">
    <property type="term" value="C:nucleolus"/>
    <property type="evidence" value="ECO:0007669"/>
    <property type="project" value="UniProtKB-SubCell"/>
</dbReference>
<name>E1Z3V8_CHLVA</name>
<feature type="region of interest" description="Disordered" evidence="14">
    <location>
        <begin position="29"/>
        <end position="111"/>
    </location>
</feature>
<keyword evidence="11" id="KW-0804">Transcription</keyword>
<evidence type="ECO:0000256" key="11">
    <source>
        <dbReference type="ARBA" id="ARBA00023163"/>
    </source>
</evidence>
<evidence type="ECO:0000256" key="9">
    <source>
        <dbReference type="ARBA" id="ARBA00022853"/>
    </source>
</evidence>
<dbReference type="InterPro" id="IPR029063">
    <property type="entry name" value="SAM-dependent_MTases_sf"/>
</dbReference>
<dbReference type="GO" id="GO:0006325">
    <property type="term" value="P:chromatin organization"/>
    <property type="evidence" value="ECO:0007669"/>
    <property type="project" value="UniProtKB-KW"/>
</dbReference>
<dbReference type="InterPro" id="IPR007823">
    <property type="entry name" value="RRP8"/>
</dbReference>
<keyword evidence="4" id="KW-0678">Repressor</keyword>
<keyword evidence="7 13" id="KW-0808">Transferase</keyword>
<keyword evidence="10" id="KW-0805">Transcription regulation</keyword>
<protein>
    <recommendedName>
        <fullName evidence="3 13">Ribosomal RNA-processing protein 8</fullName>
        <ecNumber evidence="13">2.1.1.-</ecNumber>
    </recommendedName>
</protein>
<reference evidence="15 16" key="1">
    <citation type="journal article" date="2010" name="Plant Cell">
        <title>The Chlorella variabilis NC64A genome reveals adaptation to photosymbiosis, coevolution with viruses, and cryptic sex.</title>
        <authorList>
            <person name="Blanc G."/>
            <person name="Duncan G."/>
            <person name="Agarkova I."/>
            <person name="Borodovsky M."/>
            <person name="Gurnon J."/>
            <person name="Kuo A."/>
            <person name="Lindquist E."/>
            <person name="Lucas S."/>
            <person name="Pangilinan J."/>
            <person name="Polle J."/>
            <person name="Salamov A."/>
            <person name="Terry A."/>
            <person name="Yamada T."/>
            <person name="Dunigan D.D."/>
            <person name="Grigoriev I.V."/>
            <person name="Claverie J.M."/>
            <person name="Van Etten J.L."/>
        </authorList>
    </citation>
    <scope>NUCLEOTIDE SEQUENCE [LARGE SCALE GENOMIC DNA]</scope>
    <source>
        <strain evidence="15 16">NC64A</strain>
    </source>
</reference>
<dbReference type="CDD" id="cd02440">
    <property type="entry name" value="AdoMet_MTases"/>
    <property type="match status" value="1"/>
</dbReference>
<keyword evidence="12 13" id="KW-0539">Nucleus</keyword>
<dbReference type="AlphaFoldDB" id="E1Z3V8"/>
<accession>E1Z3V8</accession>
<dbReference type="RefSeq" id="XP_005851343.1">
    <property type="nucleotide sequence ID" value="XM_005851281.1"/>
</dbReference>
<organism evidence="16">
    <name type="scientific">Chlorella variabilis</name>
    <name type="common">Green alga</name>
    <dbReference type="NCBI Taxonomy" id="554065"/>
    <lineage>
        <taxon>Eukaryota</taxon>
        <taxon>Viridiplantae</taxon>
        <taxon>Chlorophyta</taxon>
        <taxon>core chlorophytes</taxon>
        <taxon>Trebouxiophyceae</taxon>
        <taxon>Chlorellales</taxon>
        <taxon>Chlorellaceae</taxon>
        <taxon>Chlorella clade</taxon>
        <taxon>Chlorella</taxon>
    </lineage>
</organism>
<comment type="similarity">
    <text evidence="2 13">Belongs to the methyltransferase superfamily. RRP8 family.</text>
</comment>
<dbReference type="Pfam" id="PF05148">
    <property type="entry name" value="Methyltransf_8"/>
    <property type="match status" value="1"/>
</dbReference>
<dbReference type="FunFam" id="1.10.10.2150:FF:000001">
    <property type="entry name" value="Ribosomal RNA-processing protein 8"/>
    <property type="match status" value="1"/>
</dbReference>
<dbReference type="GO" id="GO:0008168">
    <property type="term" value="F:methyltransferase activity"/>
    <property type="evidence" value="ECO:0007669"/>
    <property type="project" value="UniProtKB-KW"/>
</dbReference>
<dbReference type="GeneID" id="17358650"/>
<dbReference type="GO" id="GO:0032259">
    <property type="term" value="P:methylation"/>
    <property type="evidence" value="ECO:0007669"/>
    <property type="project" value="UniProtKB-KW"/>
</dbReference>
<evidence type="ECO:0000256" key="10">
    <source>
        <dbReference type="ARBA" id="ARBA00023015"/>
    </source>
</evidence>
<dbReference type="Gene3D" id="3.40.50.150">
    <property type="entry name" value="Vaccinia Virus protein VP39"/>
    <property type="match status" value="1"/>
</dbReference>
<keyword evidence="16" id="KW-1185">Reference proteome</keyword>
<evidence type="ECO:0000256" key="3">
    <source>
        <dbReference type="ARBA" id="ARBA00020203"/>
    </source>
</evidence>
<evidence type="ECO:0000256" key="1">
    <source>
        <dbReference type="ARBA" id="ARBA00004604"/>
    </source>
</evidence>
<dbReference type="GO" id="GO:0006364">
    <property type="term" value="P:rRNA processing"/>
    <property type="evidence" value="ECO:0007669"/>
    <property type="project" value="UniProtKB-UniRule"/>
</dbReference>
<dbReference type="InterPro" id="IPR042036">
    <property type="entry name" value="RRP8_N"/>
</dbReference>
<sequence length="341" mass="37171">MAASGDFDGFAVKKRKMKNKFKQMIADAAAEAPTLQPLLQAEGATRERKRKDKKKQNAAMEETVGVQADAPGTAAAPPPPSAAATHQPQTAASRPPVLSHPGRGKNGKGGSLLQQMRQRLQGGRFRWLNETLYTSDGAAALEMIQQQPELMEQYHEGFREQTKAWPLQPVDQAIRWLRGRPLGWTVADLGCGDAKIAATVAQTVHSFDLAATVPGVIACNMAAVPLPDAAVDAAIFCLSLMGTDYGAFLAEAARVLKPTGWLWIAEVQSRFMHSGGHSVLPAFLAALAELGFQVKRKDTSNSHFLVLELQRQDMQHKVNGGGDRQRSLEWPELRACQYKKR</sequence>
<evidence type="ECO:0000256" key="7">
    <source>
        <dbReference type="ARBA" id="ARBA00022679"/>
    </source>
</evidence>
<dbReference type="KEGG" id="cvr:CHLNCDRAFT_33962"/>
<dbReference type="OMA" id="HEGFRAQ"/>
<dbReference type="OrthoDB" id="10258825at2759"/>